<dbReference type="Pfam" id="PF13191">
    <property type="entry name" value="AAA_16"/>
    <property type="match status" value="1"/>
</dbReference>
<dbReference type="InterPro" id="IPR019734">
    <property type="entry name" value="TPR_rpt"/>
</dbReference>
<dbReference type="PANTHER" id="PTHR16305:SF28">
    <property type="entry name" value="GUANYLATE CYCLASE DOMAIN-CONTAINING PROTEIN"/>
    <property type="match status" value="1"/>
</dbReference>
<dbReference type="SUPFAM" id="SSF52540">
    <property type="entry name" value="P-loop containing nucleoside triphosphate hydrolases"/>
    <property type="match status" value="1"/>
</dbReference>
<dbReference type="InterPro" id="IPR027417">
    <property type="entry name" value="P-loop_NTPase"/>
</dbReference>
<dbReference type="SMART" id="SM00044">
    <property type="entry name" value="CYCc"/>
    <property type="match status" value="1"/>
</dbReference>
<dbReference type="PATRIC" id="fig|307121.4.peg.6187"/>
<dbReference type="Gene3D" id="1.25.40.10">
    <property type="entry name" value="Tetratricopeptide repeat domain"/>
    <property type="match status" value="1"/>
</dbReference>
<dbReference type="SMART" id="SM00028">
    <property type="entry name" value="TPR"/>
    <property type="match status" value="2"/>
</dbReference>
<dbReference type="AlphaFoldDB" id="A0A1C3ND59"/>
<evidence type="ECO:0000259" key="3">
    <source>
        <dbReference type="PROSITE" id="PS50125"/>
    </source>
</evidence>
<reference evidence="5" key="1">
    <citation type="submission" date="2016-06" db="EMBL/GenBank/DDBJ databases">
        <authorList>
            <person name="Varghese N."/>
        </authorList>
    </citation>
    <scope>NUCLEOTIDE SEQUENCE [LARGE SCALE GENOMIC DNA]</scope>
    <source>
        <strain evidence="5">DSM 45344</strain>
    </source>
</reference>
<dbReference type="Proteomes" id="UP000199393">
    <property type="component" value="Chromosome I"/>
</dbReference>
<dbReference type="STRING" id="307121.GA0070620_6075"/>
<evidence type="ECO:0000313" key="5">
    <source>
        <dbReference type="Proteomes" id="UP000199393"/>
    </source>
</evidence>
<dbReference type="EMBL" id="LT598496">
    <property type="protein sequence ID" value="SBV30478.1"/>
    <property type="molecule type" value="Genomic_DNA"/>
</dbReference>
<name>A0A1C3ND59_9ACTN</name>
<dbReference type="GO" id="GO:0035556">
    <property type="term" value="P:intracellular signal transduction"/>
    <property type="evidence" value="ECO:0007669"/>
    <property type="project" value="InterPro"/>
</dbReference>
<dbReference type="InterPro" id="IPR011990">
    <property type="entry name" value="TPR-like_helical_dom_sf"/>
</dbReference>
<dbReference type="SUPFAM" id="SSF48452">
    <property type="entry name" value="TPR-like"/>
    <property type="match status" value="1"/>
</dbReference>
<organism evidence="4 5">
    <name type="scientific">Micromonospora krabiensis</name>
    <dbReference type="NCBI Taxonomy" id="307121"/>
    <lineage>
        <taxon>Bacteria</taxon>
        <taxon>Bacillati</taxon>
        <taxon>Actinomycetota</taxon>
        <taxon>Actinomycetes</taxon>
        <taxon>Micromonosporales</taxon>
        <taxon>Micromonosporaceae</taxon>
        <taxon>Micromonospora</taxon>
    </lineage>
</organism>
<dbReference type="GO" id="GO:0009190">
    <property type="term" value="P:cyclic nucleotide biosynthetic process"/>
    <property type="evidence" value="ECO:0007669"/>
    <property type="project" value="InterPro"/>
</dbReference>
<dbReference type="GO" id="GO:0005737">
    <property type="term" value="C:cytoplasm"/>
    <property type="evidence" value="ECO:0007669"/>
    <property type="project" value="TreeGrafter"/>
</dbReference>
<dbReference type="PROSITE" id="PS50125">
    <property type="entry name" value="GUANYLATE_CYCLASE_2"/>
    <property type="match status" value="1"/>
</dbReference>
<keyword evidence="2" id="KW-0067">ATP-binding</keyword>
<evidence type="ECO:0000313" key="4">
    <source>
        <dbReference type="EMBL" id="SBV30478.1"/>
    </source>
</evidence>
<protein>
    <submittedName>
        <fullName evidence="4">AAA ATPase domain-containing protein</fullName>
    </submittedName>
</protein>
<dbReference type="InterPro" id="IPR041664">
    <property type="entry name" value="AAA_16"/>
</dbReference>
<dbReference type="Gene3D" id="3.30.70.1230">
    <property type="entry name" value="Nucleotide cyclase"/>
    <property type="match status" value="1"/>
</dbReference>
<feature type="domain" description="Guanylate cyclase" evidence="3">
    <location>
        <begin position="41"/>
        <end position="169"/>
    </location>
</feature>
<dbReference type="CDD" id="cd07302">
    <property type="entry name" value="CHD"/>
    <property type="match status" value="1"/>
</dbReference>
<dbReference type="GO" id="GO:0005524">
    <property type="term" value="F:ATP binding"/>
    <property type="evidence" value="ECO:0007669"/>
    <property type="project" value="UniProtKB-KW"/>
</dbReference>
<dbReference type="GO" id="GO:0004016">
    <property type="term" value="F:adenylate cyclase activity"/>
    <property type="evidence" value="ECO:0007669"/>
    <property type="project" value="UniProtKB-ARBA"/>
</dbReference>
<keyword evidence="5" id="KW-1185">Reference proteome</keyword>
<accession>A0A1C3ND59</accession>
<evidence type="ECO:0000256" key="2">
    <source>
        <dbReference type="ARBA" id="ARBA00022840"/>
    </source>
</evidence>
<proteinExistence type="predicted"/>
<dbReference type="SUPFAM" id="SSF55073">
    <property type="entry name" value="Nucleotide cyclase"/>
    <property type="match status" value="1"/>
</dbReference>
<evidence type="ECO:0000256" key="1">
    <source>
        <dbReference type="ARBA" id="ARBA00022741"/>
    </source>
</evidence>
<sequence length="1197" mass="127888">MCPHCLRPLAADVAFCTSCGAPRPGTDRPRLTPQEDRRRVSVLFVDLIDFTPYVERADPELVRALQTGFFSAARRVVGQYGGVVEKYIGDAVMALFGAPVATETDALRCVRAGLELQRVLTRYTPTGASELRFRVGVATGEALVDVAAAHDGGQAIVAGDVVNTASRMQSVAPPGGVLVCGTTHALTRTAIRYQEQAAVTLRGRSTPTEVWLALSPRRQQPTDREPDATPLIDREHELGLLVNALHRSLRDRLPQVVTVFGRAGIGKSRLVRELHRHADRLVDEPLTWRTGRCPPFGENVTFAALADIVKAEAGILDTDPATGAAQRLAGTVAELVGPGERDRVVDALRPLVGLTGTPMPAEEAESAWRRFLLALAARRPTVLVFEDLHWADDAMLRFVELLGAAARDVPLLLLCTARPELVDRDPSWAGSITGSLTITLPPLRDTGIASLYAHMFGQAAFSADLLNPLIEVAGGNPLYAHEYVRMLIEQGALRQSGRGWSLERHLDLPMPESVHAVIANRVDLLDAADRAVLLAAAVVGVQFWPGAVAAALGQPVETVERALRRLEQRDFVHEQADSAMAGQPEYRFRHVLVRDVCYQRLPRTERVARHERTADWLDALSRSRDTDLAEVLAHHRWAAHEIARTLGMETRRYAAAARHALHRAARRAYALHGLEAAASHAGRALGLADDSDPVSRLQLELLSTEISFYRDGNAFLSSGGPDQLQTLADRLAAHGDDACAARAWTLLGQAAWLRADRAAALVCLDRAVRLFEPLPDSAQKADAYAELGRLHMLNYERDPAVAAADTAAEIGERLGLTETRTNARITAATARYQGGDRAGLDELHTIVEFSRAGQLLALPRATQNLAYAIREEGDWLRSDALLSAAPARTASGQTLTTSYSAEAMRAWFEGDFGRLLTAAEAFVDTPTGSWDMQVRGLRSVLLVLRGHPVPAAAPAASDAATAASGSVAPASGSVVPASGSVVPASGSVSAGPVVAVAALDTPAARDDIDAALDTARGSGFHRLHWTMLGMAALCRSLQGRKAEAAELVGELADSWSAVPALASGEWIAAAAYAASLAGRDASVRVRAMLDRVGHRTPWSEAALRTVTAAVAAADGDHRRAGELHLAGGEIYGRVPDVSDRILAVAFAVAEFERAGDRLAAQGPRAEVQAFATRNEAPGLLTLAGLPAVAPVDPALAS</sequence>
<gene>
    <name evidence="4" type="ORF">GA0070620_6075</name>
</gene>
<dbReference type="InterPro" id="IPR029787">
    <property type="entry name" value="Nucleotide_cyclase"/>
</dbReference>
<dbReference type="PANTHER" id="PTHR16305">
    <property type="entry name" value="TESTICULAR SOLUBLE ADENYLYL CYCLASE"/>
    <property type="match status" value="1"/>
</dbReference>
<keyword evidence="1" id="KW-0547">Nucleotide-binding</keyword>
<dbReference type="Pfam" id="PF00211">
    <property type="entry name" value="Guanylate_cyc"/>
    <property type="match status" value="1"/>
</dbReference>
<dbReference type="InterPro" id="IPR001054">
    <property type="entry name" value="A/G_cyclase"/>
</dbReference>